<protein>
    <submittedName>
        <fullName evidence="4">Uncharacterized protein</fullName>
    </submittedName>
</protein>
<feature type="transmembrane region" description="Helical" evidence="2">
    <location>
        <begin position="159"/>
        <end position="182"/>
    </location>
</feature>
<reference evidence="4 5" key="1">
    <citation type="submission" date="2014-04" db="EMBL/GenBank/DDBJ databases">
        <authorList>
            <consortium name="DOE Joint Genome Institute"/>
            <person name="Kuo A."/>
            <person name="Zuccaro A."/>
            <person name="Kohler A."/>
            <person name="Nagy L.G."/>
            <person name="Floudas D."/>
            <person name="Copeland A."/>
            <person name="Barry K.W."/>
            <person name="Cichocki N."/>
            <person name="Veneault-Fourrey C."/>
            <person name="LaButti K."/>
            <person name="Lindquist E.A."/>
            <person name="Lipzen A."/>
            <person name="Lundell T."/>
            <person name="Morin E."/>
            <person name="Murat C."/>
            <person name="Sun H."/>
            <person name="Tunlid A."/>
            <person name="Henrissat B."/>
            <person name="Grigoriev I.V."/>
            <person name="Hibbett D.S."/>
            <person name="Martin F."/>
            <person name="Nordberg H.P."/>
            <person name="Cantor M.N."/>
            <person name="Hua S.X."/>
        </authorList>
    </citation>
    <scope>NUCLEOTIDE SEQUENCE [LARGE SCALE GENOMIC DNA]</scope>
    <source>
        <strain evidence="4 5">MAFF 305830</strain>
    </source>
</reference>
<reference evidence="5" key="2">
    <citation type="submission" date="2015-01" db="EMBL/GenBank/DDBJ databases">
        <title>Evolutionary Origins and Diversification of the Mycorrhizal Mutualists.</title>
        <authorList>
            <consortium name="DOE Joint Genome Institute"/>
            <consortium name="Mycorrhizal Genomics Consortium"/>
            <person name="Kohler A."/>
            <person name="Kuo A."/>
            <person name="Nagy L.G."/>
            <person name="Floudas D."/>
            <person name="Copeland A."/>
            <person name="Barry K.W."/>
            <person name="Cichocki N."/>
            <person name="Veneault-Fourrey C."/>
            <person name="LaButti K."/>
            <person name="Lindquist E.A."/>
            <person name="Lipzen A."/>
            <person name="Lundell T."/>
            <person name="Morin E."/>
            <person name="Murat C."/>
            <person name="Riley R."/>
            <person name="Ohm R."/>
            <person name="Sun H."/>
            <person name="Tunlid A."/>
            <person name="Henrissat B."/>
            <person name="Grigoriev I.V."/>
            <person name="Hibbett D.S."/>
            <person name="Martin F."/>
        </authorList>
    </citation>
    <scope>NUCLEOTIDE SEQUENCE [LARGE SCALE GENOMIC DNA]</scope>
    <source>
        <strain evidence="5">MAFF 305830</strain>
    </source>
</reference>
<gene>
    <name evidence="4" type="ORF">M408DRAFT_329042</name>
</gene>
<dbReference type="Proteomes" id="UP000054097">
    <property type="component" value="Unassembled WGS sequence"/>
</dbReference>
<proteinExistence type="predicted"/>
<organism evidence="4 5">
    <name type="scientific">Serendipita vermifera MAFF 305830</name>
    <dbReference type="NCBI Taxonomy" id="933852"/>
    <lineage>
        <taxon>Eukaryota</taxon>
        <taxon>Fungi</taxon>
        <taxon>Dikarya</taxon>
        <taxon>Basidiomycota</taxon>
        <taxon>Agaricomycotina</taxon>
        <taxon>Agaricomycetes</taxon>
        <taxon>Sebacinales</taxon>
        <taxon>Serendipitaceae</taxon>
        <taxon>Serendipita</taxon>
    </lineage>
</organism>
<name>A0A0C3BA55_SERVB</name>
<dbReference type="HOGENOM" id="CLU_067172_0_0_1"/>
<feature type="signal peptide" evidence="3">
    <location>
        <begin position="1"/>
        <end position="17"/>
    </location>
</feature>
<feature type="chain" id="PRO_5002172556" evidence="3">
    <location>
        <begin position="18"/>
        <end position="370"/>
    </location>
</feature>
<evidence type="ECO:0000256" key="2">
    <source>
        <dbReference type="SAM" id="Phobius"/>
    </source>
</evidence>
<keyword evidence="3" id="KW-0732">Signal</keyword>
<feature type="transmembrane region" description="Helical" evidence="2">
    <location>
        <begin position="76"/>
        <end position="93"/>
    </location>
</feature>
<feature type="transmembrane region" description="Helical" evidence="2">
    <location>
        <begin position="202"/>
        <end position="226"/>
    </location>
</feature>
<evidence type="ECO:0000256" key="3">
    <source>
        <dbReference type="SAM" id="SignalP"/>
    </source>
</evidence>
<keyword evidence="2" id="KW-1133">Transmembrane helix</keyword>
<dbReference type="AlphaFoldDB" id="A0A0C3BA55"/>
<feature type="transmembrane region" description="Helical" evidence="2">
    <location>
        <begin position="113"/>
        <end position="132"/>
    </location>
</feature>
<feature type="transmembrane region" description="Helical" evidence="2">
    <location>
        <begin position="238"/>
        <end position="262"/>
    </location>
</feature>
<sequence length="370" mass="41311">MGRQVLSLFLFVSFAAAKGRGGGGSIDGIDDGWDAPPAAKALMAFLILFCLASLALLVIVFKYLKRIPTMSFRGPYILLSVNLVLSAIYYLLWTIYLRLELPSGAVVGFLETSIGFLVDIPLIILPSAVLYITHQHSVALQRIKGSGFIPLASRKWKQILDWSLAGLIFILCVVNVCIHGVLRNNSTSTAQTSRLSESSRNLKYAIVAFELILCVNTVVSVVIHFFQTQCAQSNTSIVKLLLISIPFFVVFTLEVLAINIFLRMDVEYGRMGLVFAQIMIEGICKLCIAGILVLSMLPRNSPWASQETGPQLSVSHLQEQWHPLNVAWQQPLSNQQQQYQQAGYQNPSYSHSQQSLHHQQQPYYQHPQMR</sequence>
<feature type="region of interest" description="Disordered" evidence="1">
    <location>
        <begin position="343"/>
        <end position="370"/>
    </location>
</feature>
<evidence type="ECO:0000313" key="5">
    <source>
        <dbReference type="Proteomes" id="UP000054097"/>
    </source>
</evidence>
<keyword evidence="2" id="KW-0472">Membrane</keyword>
<feature type="transmembrane region" description="Helical" evidence="2">
    <location>
        <begin position="274"/>
        <end position="297"/>
    </location>
</feature>
<keyword evidence="5" id="KW-1185">Reference proteome</keyword>
<keyword evidence="2" id="KW-0812">Transmembrane</keyword>
<feature type="transmembrane region" description="Helical" evidence="2">
    <location>
        <begin position="41"/>
        <end position="64"/>
    </location>
</feature>
<accession>A0A0C3BA55</accession>
<evidence type="ECO:0000256" key="1">
    <source>
        <dbReference type="SAM" id="MobiDB-lite"/>
    </source>
</evidence>
<dbReference type="EMBL" id="KN824290">
    <property type="protein sequence ID" value="KIM29004.1"/>
    <property type="molecule type" value="Genomic_DNA"/>
</dbReference>
<evidence type="ECO:0000313" key="4">
    <source>
        <dbReference type="EMBL" id="KIM29004.1"/>
    </source>
</evidence>